<dbReference type="SUPFAM" id="SSF54928">
    <property type="entry name" value="RNA-binding domain, RBD"/>
    <property type="match status" value="1"/>
</dbReference>
<feature type="compositionally biased region" description="Pro residues" evidence="7">
    <location>
        <begin position="341"/>
        <end position="362"/>
    </location>
</feature>
<feature type="compositionally biased region" description="Pro residues" evidence="7">
    <location>
        <begin position="244"/>
        <end position="257"/>
    </location>
</feature>
<comment type="subcellular location">
    <subcellularLocation>
        <location evidence="1">Nucleus</location>
    </subcellularLocation>
</comment>
<sequence>MAGSREENDIDLYAEDIGDDFPEETDAVDLYNDVITSGVDKNGLKGKHVKQDGRSEEKFEGGYGHSQGGKRYQLYVGNLTWWTTDQDIVNAVKQLGIADFIEVKFYENRANGQSKGFCMVTVGSEQSLRNCLENLGKRPIYNMMPEVTYASKQALFALEAASKTRPEPGPSPQQPPPQLGPPLGMRPPHNGPPNQRPPFLPPHLSVGPRPGMPLGPPPPGMHGGPPMGMPPRGMHPSMHRPDRPPPGFAVNGPPPHQRPGMLPLGPVAPPPGPPPRGMMPPGVPPGVSPPAAHGAPPPGPPPMGAPPGVPPPVNRPPTALPPPGVPPPIPGGPAPHVNPAFFPPPHHPPPVSFPTASAPPPAGIADQPTISEAEFEEIMSRNRTVSSSAISRAVADAAVGDYASAIETLATAISLIKQSKVAGDDRCKILITALKDTLSGIEAKSYGSRRAWQRIFLPFNTPSDLFLQSAQDPGIVTAEEDTETAQGPEVETENIAYFSLFRDTLLEEHGEGHEKKFEILLVLDGSPGCLTGKFC</sequence>
<keyword evidence="4 6" id="KW-0694">RNA-binding</keyword>
<dbReference type="SMART" id="SM00360">
    <property type="entry name" value="RRM"/>
    <property type="match status" value="1"/>
</dbReference>
<feature type="compositionally biased region" description="Pro residues" evidence="7">
    <location>
        <begin position="189"/>
        <end position="201"/>
    </location>
</feature>
<evidence type="ECO:0000313" key="9">
    <source>
        <dbReference type="EMBL" id="KAK2716969.1"/>
    </source>
</evidence>
<dbReference type="AlphaFoldDB" id="A0AA88L8S2"/>
<dbReference type="InterPro" id="IPR034772">
    <property type="entry name" value="CPSF6/7"/>
</dbReference>
<keyword evidence="3" id="KW-0507">mRNA processing</keyword>
<dbReference type="InterPro" id="IPR035979">
    <property type="entry name" value="RBD_domain_sf"/>
</dbReference>
<dbReference type="Gene3D" id="3.30.70.330">
    <property type="match status" value="1"/>
</dbReference>
<evidence type="ECO:0000256" key="6">
    <source>
        <dbReference type="PROSITE-ProRule" id="PRU00176"/>
    </source>
</evidence>
<protein>
    <recommendedName>
        <fullName evidence="8">RRM domain-containing protein</fullName>
    </recommendedName>
</protein>
<evidence type="ECO:0000256" key="5">
    <source>
        <dbReference type="ARBA" id="ARBA00023242"/>
    </source>
</evidence>
<dbReference type="Pfam" id="PF25524">
    <property type="entry name" value="RSLD_CPSF6"/>
    <property type="match status" value="1"/>
</dbReference>
<dbReference type="EMBL" id="JAVRJZ010000011">
    <property type="protein sequence ID" value="KAK2716969.1"/>
    <property type="molecule type" value="Genomic_DNA"/>
</dbReference>
<feature type="region of interest" description="Disordered" evidence="7">
    <location>
        <begin position="45"/>
        <end position="64"/>
    </location>
</feature>
<organism evidence="9 10">
    <name type="scientific">Artemia franciscana</name>
    <name type="common">Brine shrimp</name>
    <name type="synonym">Artemia sanfranciscana</name>
    <dbReference type="NCBI Taxonomy" id="6661"/>
    <lineage>
        <taxon>Eukaryota</taxon>
        <taxon>Metazoa</taxon>
        <taxon>Ecdysozoa</taxon>
        <taxon>Arthropoda</taxon>
        <taxon>Crustacea</taxon>
        <taxon>Branchiopoda</taxon>
        <taxon>Anostraca</taxon>
        <taxon>Artemiidae</taxon>
        <taxon>Artemia</taxon>
    </lineage>
</organism>
<evidence type="ECO:0000256" key="4">
    <source>
        <dbReference type="ARBA" id="ARBA00022884"/>
    </source>
</evidence>
<keyword evidence="5" id="KW-0539">Nucleus</keyword>
<evidence type="ECO:0000313" key="10">
    <source>
        <dbReference type="Proteomes" id="UP001187531"/>
    </source>
</evidence>
<dbReference type="GO" id="GO:0003723">
    <property type="term" value="F:RNA binding"/>
    <property type="evidence" value="ECO:0007669"/>
    <property type="project" value="UniProtKB-UniRule"/>
</dbReference>
<feature type="compositionally biased region" description="Pro residues" evidence="7">
    <location>
        <begin position="295"/>
        <end position="333"/>
    </location>
</feature>
<dbReference type="InterPro" id="IPR057951">
    <property type="entry name" value="CPSF6/7_RSLD_N"/>
</dbReference>
<dbReference type="InterPro" id="IPR012677">
    <property type="entry name" value="Nucleotide-bd_a/b_plait_sf"/>
</dbReference>
<evidence type="ECO:0000256" key="2">
    <source>
        <dbReference type="ARBA" id="ARBA00006265"/>
    </source>
</evidence>
<dbReference type="Proteomes" id="UP001187531">
    <property type="component" value="Unassembled WGS sequence"/>
</dbReference>
<comment type="caution">
    <text evidence="9">The sequence shown here is derived from an EMBL/GenBank/DDBJ whole genome shotgun (WGS) entry which is preliminary data.</text>
</comment>
<keyword evidence="10" id="KW-1185">Reference proteome</keyword>
<evidence type="ECO:0000256" key="1">
    <source>
        <dbReference type="ARBA" id="ARBA00004123"/>
    </source>
</evidence>
<evidence type="ECO:0000256" key="7">
    <source>
        <dbReference type="SAM" id="MobiDB-lite"/>
    </source>
</evidence>
<dbReference type="InterPro" id="IPR000504">
    <property type="entry name" value="RRM_dom"/>
</dbReference>
<dbReference type="PANTHER" id="PTHR23204">
    <property type="entry name" value="CLEAVAGE AND POLYADENYLATION SPECIFIC FACTOR"/>
    <property type="match status" value="1"/>
</dbReference>
<feature type="compositionally biased region" description="Pro residues" evidence="7">
    <location>
        <begin position="210"/>
        <end position="220"/>
    </location>
</feature>
<feature type="compositionally biased region" description="Pro residues" evidence="7">
    <location>
        <begin position="266"/>
        <end position="288"/>
    </location>
</feature>
<name>A0AA88L8S2_ARTSF</name>
<feature type="compositionally biased region" description="Basic and acidic residues" evidence="7">
    <location>
        <begin position="49"/>
        <end position="60"/>
    </location>
</feature>
<evidence type="ECO:0000256" key="3">
    <source>
        <dbReference type="ARBA" id="ARBA00022664"/>
    </source>
</evidence>
<comment type="similarity">
    <text evidence="2">Belongs to the RRM CPSF6/7 family.</text>
</comment>
<dbReference type="Pfam" id="PF00076">
    <property type="entry name" value="RRM_1"/>
    <property type="match status" value="1"/>
</dbReference>
<proteinExistence type="inferred from homology"/>
<gene>
    <name evidence="9" type="ORF">QYM36_007198</name>
</gene>
<feature type="domain" description="RRM" evidence="8">
    <location>
        <begin position="72"/>
        <end position="152"/>
    </location>
</feature>
<evidence type="ECO:0000259" key="8">
    <source>
        <dbReference type="PROSITE" id="PS50102"/>
    </source>
</evidence>
<dbReference type="PROSITE" id="PS50102">
    <property type="entry name" value="RRM"/>
    <property type="match status" value="1"/>
</dbReference>
<dbReference type="GO" id="GO:0005634">
    <property type="term" value="C:nucleus"/>
    <property type="evidence" value="ECO:0007669"/>
    <property type="project" value="UniProtKB-SubCell"/>
</dbReference>
<feature type="region of interest" description="Disordered" evidence="7">
    <location>
        <begin position="162"/>
        <end position="366"/>
    </location>
</feature>
<feature type="compositionally biased region" description="Pro residues" evidence="7">
    <location>
        <begin position="167"/>
        <end position="180"/>
    </location>
</feature>
<dbReference type="GO" id="GO:0006397">
    <property type="term" value="P:mRNA processing"/>
    <property type="evidence" value="ECO:0007669"/>
    <property type="project" value="UniProtKB-KW"/>
</dbReference>
<accession>A0AA88L8S2</accession>
<reference evidence="9" key="1">
    <citation type="submission" date="2023-07" db="EMBL/GenBank/DDBJ databases">
        <title>Chromosome-level genome assembly of Artemia franciscana.</title>
        <authorList>
            <person name="Jo E."/>
        </authorList>
    </citation>
    <scope>NUCLEOTIDE SEQUENCE</scope>
    <source>
        <tissue evidence="9">Whole body</tissue>
    </source>
</reference>